<organism evidence="2">
    <name type="scientific">Arundo donax</name>
    <name type="common">Giant reed</name>
    <name type="synonym">Donax arundinaceus</name>
    <dbReference type="NCBI Taxonomy" id="35708"/>
    <lineage>
        <taxon>Eukaryota</taxon>
        <taxon>Viridiplantae</taxon>
        <taxon>Streptophyta</taxon>
        <taxon>Embryophyta</taxon>
        <taxon>Tracheophyta</taxon>
        <taxon>Spermatophyta</taxon>
        <taxon>Magnoliopsida</taxon>
        <taxon>Liliopsida</taxon>
        <taxon>Poales</taxon>
        <taxon>Poaceae</taxon>
        <taxon>PACMAD clade</taxon>
        <taxon>Arundinoideae</taxon>
        <taxon>Arundineae</taxon>
        <taxon>Arundo</taxon>
    </lineage>
</organism>
<accession>A0A0A9DLR3</accession>
<keyword evidence="1" id="KW-0472">Membrane</keyword>
<reference evidence="2" key="1">
    <citation type="submission" date="2014-09" db="EMBL/GenBank/DDBJ databases">
        <authorList>
            <person name="Magalhaes I.L.F."/>
            <person name="Oliveira U."/>
            <person name="Santos F.R."/>
            <person name="Vidigal T.H.D.A."/>
            <person name="Brescovit A.D."/>
            <person name="Santos A.J."/>
        </authorList>
    </citation>
    <scope>NUCLEOTIDE SEQUENCE</scope>
    <source>
        <tissue evidence="2">Shoot tissue taken approximately 20 cm above the soil surface</tissue>
    </source>
</reference>
<dbReference type="AlphaFoldDB" id="A0A0A9DLR3"/>
<dbReference type="EMBL" id="GBRH01208361">
    <property type="protein sequence ID" value="JAD89534.1"/>
    <property type="molecule type" value="Transcribed_RNA"/>
</dbReference>
<evidence type="ECO:0000256" key="1">
    <source>
        <dbReference type="SAM" id="Phobius"/>
    </source>
</evidence>
<reference evidence="2" key="2">
    <citation type="journal article" date="2015" name="Data Brief">
        <title>Shoot transcriptome of the giant reed, Arundo donax.</title>
        <authorList>
            <person name="Barrero R.A."/>
            <person name="Guerrero F.D."/>
            <person name="Moolhuijzen P."/>
            <person name="Goolsby J.A."/>
            <person name="Tidwell J."/>
            <person name="Bellgard S.E."/>
            <person name="Bellgard M.I."/>
        </authorList>
    </citation>
    <scope>NUCLEOTIDE SEQUENCE</scope>
    <source>
        <tissue evidence="2">Shoot tissue taken approximately 20 cm above the soil surface</tissue>
    </source>
</reference>
<keyword evidence="1" id="KW-0812">Transmembrane</keyword>
<keyword evidence="1" id="KW-1133">Transmembrane helix</keyword>
<feature type="transmembrane region" description="Helical" evidence="1">
    <location>
        <begin position="23"/>
        <end position="41"/>
    </location>
</feature>
<name>A0A0A9DLR3_ARUDO</name>
<sequence length="84" mass="9368">MDLLHNEVSLIYVSWVVMVGEGLRTYGMLLQLCVSLGYCMFAGMRRPYPGVVSASESTDTSPSQMLSTFECSCNLGGSRRYWEV</sequence>
<proteinExistence type="predicted"/>
<evidence type="ECO:0000313" key="2">
    <source>
        <dbReference type="EMBL" id="JAD89534.1"/>
    </source>
</evidence>
<protein>
    <submittedName>
        <fullName evidence="2">Uncharacterized protein</fullName>
    </submittedName>
</protein>